<evidence type="ECO:0000313" key="3">
    <source>
        <dbReference type="EMBL" id="QCX39366.1"/>
    </source>
</evidence>
<keyword evidence="2" id="KW-0812">Transmembrane</keyword>
<feature type="transmembrane region" description="Helical" evidence="2">
    <location>
        <begin position="895"/>
        <end position="915"/>
    </location>
</feature>
<sequence length="1091" mass="120928">MKKIITYFIKYPVAVNVVMWAFVIFGAIGIFSMKSSFFPLVDSEIININLVYPGASPQEMEEGVVLKIEDNLKGLVGIDRVTSVSRENSATVTVEIERGRNIDIILTEVKNAVDRVPSFPSGMEPAVVAKIESIRPTISFTVSGENLPLKTLKKYARTVENDLRAIEGISQVSLSGFPDEEIEIAVRENDLRAYNLSFVEVANAVQNSNLIITGGNIKTSEEDYLIRARNRFYYGEELFNLIVRTDPSGNIIRLHDIAEIKDIWNETPDRLYYNGNVAINISVSNTNNEDLISSADAVKEYIDKFNQQHDNVTLNISSDASITLNQRTDLLLENGIIGVLLVLLFLALFLNIRLALWVAVGLPISFLGMFIFAAQLGVTINVLSLFGMIIVIGILVDDGIVIGENIYHHYKDKGKSPIRAAIDGTMEVIPPIVSAIITTLLAFSTFFFLDGRMGKFFSEVSTVVILTLTVSLVEALIILPAHIAHSKALMDSSAKSGKLFGFFRMINEKADAGLVYVRERMYIPYLTFFLKHKLLGFAIPIALLIFSIGALGGGIVRTSFFPSVASDRVSIDLTMPQGTNEKITDSIISSIEVAAWKVNEEYTKKQTGNVSVIENIIKRIGPGTSNGTLTINLLPGESRDVSSPEITNAIREKVGKVLGVESLTFGSGGNFGGSPVSVSLLGNNITELKAAKLELKGELEKNTLLKDISDNDPLGIKEIRIKLKDNAYILGLNLQTVTAQIRAGFFGYQAQRFQRGQDEIKVWVRYKKEDRSSLTDLEDMRLITPSGTRVPFGEIATYEIERGDIAINHLSGQREIQINADTKNPEESATDILEDIKVNVMPHIFSKFPSVSASYEGQNREAAKTVGSVRIVGPIILMLIYITIAFTFRSYSQPLLLILMVPFSLIGVVWGHFFHGFSINILSWLGIIALIGIMVNDGLVLIGKFNTYLKEGEKYDDALIHAGRSRFRAILLTSLTTIAGLAPLLLEKSRQAQFLKPMALSISYGIGIATVLTLVMLPLMLSSFNYLKVFVKWMRTGENVTREEVERAIIELESEHEELIDDTMVNDEIEEIMDKFDDNNDELNTKNNEIH</sequence>
<name>A0A5B7TW91_9FLAO</name>
<feature type="transmembrane region" description="Helical" evidence="2">
    <location>
        <begin position="461"/>
        <end position="483"/>
    </location>
</feature>
<dbReference type="SUPFAM" id="SSF82714">
    <property type="entry name" value="Multidrug efflux transporter AcrB TolC docking domain, DN and DC subdomains"/>
    <property type="match status" value="2"/>
</dbReference>
<keyword evidence="2" id="KW-0472">Membrane</keyword>
<dbReference type="Gene3D" id="3.30.70.1320">
    <property type="entry name" value="Multidrug efflux transporter AcrB pore domain like"/>
    <property type="match status" value="1"/>
</dbReference>
<dbReference type="GO" id="GO:0042910">
    <property type="term" value="F:xenobiotic transmembrane transporter activity"/>
    <property type="evidence" value="ECO:0007669"/>
    <property type="project" value="TreeGrafter"/>
</dbReference>
<evidence type="ECO:0000256" key="2">
    <source>
        <dbReference type="SAM" id="Phobius"/>
    </source>
</evidence>
<feature type="transmembrane region" description="Helical" evidence="2">
    <location>
        <begin position="1006"/>
        <end position="1027"/>
    </location>
</feature>
<dbReference type="InterPro" id="IPR027463">
    <property type="entry name" value="AcrB_DN_DC_subdom"/>
</dbReference>
<keyword evidence="2" id="KW-1133">Transmembrane helix</keyword>
<feature type="coiled-coil region" evidence="1">
    <location>
        <begin position="1042"/>
        <end position="1089"/>
    </location>
</feature>
<dbReference type="PRINTS" id="PR00702">
    <property type="entry name" value="ACRIFLAVINRP"/>
</dbReference>
<dbReference type="Gene3D" id="3.30.2090.10">
    <property type="entry name" value="Multidrug efflux transporter AcrB TolC docking domain, DN and DC subdomains"/>
    <property type="match status" value="2"/>
</dbReference>
<dbReference type="SUPFAM" id="SSF82866">
    <property type="entry name" value="Multidrug efflux transporter AcrB transmembrane domain"/>
    <property type="match status" value="2"/>
</dbReference>
<dbReference type="RefSeq" id="WP_138950224.1">
    <property type="nucleotide sequence ID" value="NZ_CP040749.1"/>
</dbReference>
<accession>A0A5B7TW91</accession>
<dbReference type="EMBL" id="CP040749">
    <property type="protein sequence ID" value="QCX39366.1"/>
    <property type="molecule type" value="Genomic_DNA"/>
</dbReference>
<dbReference type="Pfam" id="PF00873">
    <property type="entry name" value="ACR_tran"/>
    <property type="match status" value="1"/>
</dbReference>
<feature type="transmembrane region" description="Helical" evidence="2">
    <location>
        <begin position="871"/>
        <end position="888"/>
    </location>
</feature>
<dbReference type="Gene3D" id="1.20.1640.10">
    <property type="entry name" value="Multidrug efflux transporter AcrB transmembrane domain"/>
    <property type="match status" value="2"/>
</dbReference>
<dbReference type="AlphaFoldDB" id="A0A5B7TW91"/>
<dbReference type="Gene3D" id="3.30.70.1430">
    <property type="entry name" value="Multidrug efflux transporter AcrB pore domain"/>
    <property type="match status" value="2"/>
</dbReference>
<evidence type="ECO:0000313" key="4">
    <source>
        <dbReference type="Proteomes" id="UP000306229"/>
    </source>
</evidence>
<dbReference type="SUPFAM" id="SSF82693">
    <property type="entry name" value="Multidrug efflux transporter AcrB pore domain, PN1, PN2, PC1 and PC2 subdomains"/>
    <property type="match status" value="2"/>
</dbReference>
<evidence type="ECO:0000256" key="1">
    <source>
        <dbReference type="SAM" id="Coils"/>
    </source>
</evidence>
<dbReference type="GO" id="GO:0005886">
    <property type="term" value="C:plasma membrane"/>
    <property type="evidence" value="ECO:0007669"/>
    <property type="project" value="TreeGrafter"/>
</dbReference>
<keyword evidence="4" id="KW-1185">Reference proteome</keyword>
<dbReference type="OrthoDB" id="9757876at2"/>
<organism evidence="3 4">
    <name type="scientific">Aureibaculum algae</name>
    <dbReference type="NCBI Taxonomy" id="2584122"/>
    <lineage>
        <taxon>Bacteria</taxon>
        <taxon>Pseudomonadati</taxon>
        <taxon>Bacteroidota</taxon>
        <taxon>Flavobacteriia</taxon>
        <taxon>Flavobacteriales</taxon>
        <taxon>Flavobacteriaceae</taxon>
        <taxon>Aureibaculum</taxon>
    </lineage>
</organism>
<dbReference type="KEGG" id="fbe:FF125_13295"/>
<feature type="transmembrane region" description="Helical" evidence="2">
    <location>
        <begin position="534"/>
        <end position="556"/>
    </location>
</feature>
<proteinExistence type="predicted"/>
<feature type="transmembrane region" description="Helical" evidence="2">
    <location>
        <begin position="921"/>
        <end position="946"/>
    </location>
</feature>
<dbReference type="Proteomes" id="UP000306229">
    <property type="component" value="Chromosome"/>
</dbReference>
<protein>
    <submittedName>
        <fullName evidence="3">Efflux RND transporter permease subunit</fullName>
    </submittedName>
</protein>
<reference evidence="3 4" key="1">
    <citation type="submission" date="2019-05" db="EMBL/GenBank/DDBJ databases">
        <title>Algicella ahnfeltiae gen. nov., sp. nov., a novel marine bacterium of the family Flavobacteriaceae isolated from a red alga.</title>
        <authorList>
            <person name="Nedashkovskaya O.I."/>
            <person name="Kukhlevskiy A.D."/>
            <person name="Kim S.-G."/>
            <person name="Zhukova N.V."/>
            <person name="Mikhailov V.V."/>
        </authorList>
    </citation>
    <scope>NUCLEOTIDE SEQUENCE [LARGE SCALE GENOMIC DNA]</scope>
    <source>
        <strain evidence="3 4">10Alg115</strain>
    </source>
</reference>
<keyword evidence="1" id="KW-0175">Coiled coil</keyword>
<feature type="transmembrane region" description="Helical" evidence="2">
    <location>
        <begin position="428"/>
        <end position="449"/>
    </location>
</feature>
<dbReference type="InterPro" id="IPR001036">
    <property type="entry name" value="Acrflvin-R"/>
</dbReference>
<feature type="transmembrane region" description="Helical" evidence="2">
    <location>
        <begin position="967"/>
        <end position="986"/>
    </location>
</feature>
<gene>
    <name evidence="3" type="ORF">FF125_13295</name>
</gene>
<feature type="transmembrane region" description="Helical" evidence="2">
    <location>
        <begin position="330"/>
        <end position="349"/>
    </location>
</feature>
<feature type="transmembrane region" description="Helical" evidence="2">
    <location>
        <begin position="12"/>
        <end position="33"/>
    </location>
</feature>
<dbReference type="PANTHER" id="PTHR32063:SF33">
    <property type="entry name" value="RND SUPERFAMILY EFFLUX PUMP PERMEASE COMPONENT"/>
    <property type="match status" value="1"/>
</dbReference>
<dbReference type="PANTHER" id="PTHR32063">
    <property type="match status" value="1"/>
</dbReference>
<dbReference type="Gene3D" id="3.30.70.1440">
    <property type="entry name" value="Multidrug efflux transporter AcrB pore domain"/>
    <property type="match status" value="1"/>
</dbReference>